<dbReference type="InterPro" id="IPR028098">
    <property type="entry name" value="Glyco_trans_4-like_N"/>
</dbReference>
<dbReference type="PANTHER" id="PTHR12526:SF510">
    <property type="entry name" value="D-INOSITOL 3-PHOSPHATE GLYCOSYLTRANSFERASE"/>
    <property type="match status" value="1"/>
</dbReference>
<dbReference type="EC" id="2.4.-.-" evidence="5"/>
<keyword evidence="2 5" id="KW-0808">Transferase</keyword>
<organism evidence="5 6">
    <name type="scientific">Thauera mechernichensis</name>
    <dbReference type="NCBI Taxonomy" id="82788"/>
    <lineage>
        <taxon>Bacteria</taxon>
        <taxon>Pseudomonadati</taxon>
        <taxon>Pseudomonadota</taxon>
        <taxon>Betaproteobacteria</taxon>
        <taxon>Rhodocyclales</taxon>
        <taxon>Zoogloeaceae</taxon>
        <taxon>Thauera</taxon>
    </lineage>
</organism>
<proteinExistence type="predicted"/>
<protein>
    <submittedName>
        <fullName evidence="5">Glycosyltransferase family 4 protein</fullName>
        <ecNumber evidence="5">2.4.-.-</ecNumber>
    </submittedName>
</protein>
<evidence type="ECO:0000313" key="5">
    <source>
        <dbReference type="EMBL" id="MFD1262911.1"/>
    </source>
</evidence>
<dbReference type="GO" id="GO:0016757">
    <property type="term" value="F:glycosyltransferase activity"/>
    <property type="evidence" value="ECO:0007669"/>
    <property type="project" value="UniProtKB-KW"/>
</dbReference>
<dbReference type="Proteomes" id="UP001597158">
    <property type="component" value="Unassembled WGS sequence"/>
</dbReference>
<keyword evidence="1 5" id="KW-0328">Glycosyltransferase</keyword>
<dbReference type="PANTHER" id="PTHR12526">
    <property type="entry name" value="GLYCOSYLTRANSFERASE"/>
    <property type="match status" value="1"/>
</dbReference>
<sequence>MPARQEKIKICFVTGSAGDWGGASRVLYTNLRHIDRSRIEPILLLPRDGPIVAELNRLGLRHHIWGSPTEPGQRLGFARNLVRAIRLFRREKVRLVHFNNRPWRSAEALAARLLGIPILLHFHVVNEAISPVVRWARGVVVVSRFVGQASVPAALPKHVVHNPVDLQRFRLGRSIREAQGIEAGRVVVSFVGQIRDIKGVQDFIAMARLIKAPDLVFLIAGECRDPKVFPGAYSEHDVQGMAGGDPRIRYLGYITRVEDVYTSSDIVVVPSRWQEPLGLIAIEAGACRKPVIATRVGGLPEIIDDGRTGCLVAPESPHELAEAVERLVADPDARHAMGEAAYLRITQHFAEQPVAAFEEVLVRHAAGTLS</sequence>
<comment type="caution">
    <text evidence="5">The sequence shown here is derived from an EMBL/GenBank/DDBJ whole genome shotgun (WGS) entry which is preliminary data.</text>
</comment>
<keyword evidence="6" id="KW-1185">Reference proteome</keyword>
<dbReference type="SUPFAM" id="SSF53756">
    <property type="entry name" value="UDP-Glycosyltransferase/glycogen phosphorylase"/>
    <property type="match status" value="1"/>
</dbReference>
<evidence type="ECO:0000259" key="4">
    <source>
        <dbReference type="Pfam" id="PF13439"/>
    </source>
</evidence>
<dbReference type="Pfam" id="PF13439">
    <property type="entry name" value="Glyco_transf_4"/>
    <property type="match status" value="1"/>
</dbReference>
<gene>
    <name evidence="5" type="ORF">ACFQ4M_04895</name>
</gene>
<dbReference type="RefSeq" id="WP_002936212.1">
    <property type="nucleotide sequence ID" value="NZ_JARQZE010000011.1"/>
</dbReference>
<accession>A0ABW3WAG4</accession>
<feature type="domain" description="Glycosyl transferase family 1" evidence="3">
    <location>
        <begin position="175"/>
        <end position="343"/>
    </location>
</feature>
<feature type="domain" description="Glycosyltransferase subfamily 4-like N-terminal" evidence="4">
    <location>
        <begin position="20"/>
        <end position="168"/>
    </location>
</feature>
<dbReference type="CDD" id="cd03801">
    <property type="entry name" value="GT4_PimA-like"/>
    <property type="match status" value="1"/>
</dbReference>
<dbReference type="InterPro" id="IPR001296">
    <property type="entry name" value="Glyco_trans_1"/>
</dbReference>
<evidence type="ECO:0000259" key="3">
    <source>
        <dbReference type="Pfam" id="PF00534"/>
    </source>
</evidence>
<name>A0ABW3WAG4_9RHOO</name>
<dbReference type="EMBL" id="JBHTMC010000009">
    <property type="protein sequence ID" value="MFD1262911.1"/>
    <property type="molecule type" value="Genomic_DNA"/>
</dbReference>
<dbReference type="Gene3D" id="3.40.50.2000">
    <property type="entry name" value="Glycogen Phosphorylase B"/>
    <property type="match status" value="2"/>
</dbReference>
<reference evidence="6" key="1">
    <citation type="journal article" date="2019" name="Int. J. Syst. Evol. Microbiol.">
        <title>The Global Catalogue of Microorganisms (GCM) 10K type strain sequencing project: providing services to taxonomists for standard genome sequencing and annotation.</title>
        <authorList>
            <consortium name="The Broad Institute Genomics Platform"/>
            <consortium name="The Broad Institute Genome Sequencing Center for Infectious Disease"/>
            <person name="Wu L."/>
            <person name="Ma J."/>
        </authorList>
    </citation>
    <scope>NUCLEOTIDE SEQUENCE [LARGE SCALE GENOMIC DNA]</scope>
    <source>
        <strain evidence="6">CCUG 48884</strain>
    </source>
</reference>
<evidence type="ECO:0000256" key="1">
    <source>
        <dbReference type="ARBA" id="ARBA00022676"/>
    </source>
</evidence>
<evidence type="ECO:0000256" key="2">
    <source>
        <dbReference type="ARBA" id="ARBA00022679"/>
    </source>
</evidence>
<evidence type="ECO:0000313" key="6">
    <source>
        <dbReference type="Proteomes" id="UP001597158"/>
    </source>
</evidence>
<dbReference type="Pfam" id="PF00534">
    <property type="entry name" value="Glycos_transf_1"/>
    <property type="match status" value="1"/>
</dbReference>